<reference evidence="1 2" key="1">
    <citation type="journal article" date="2019" name="Int. J. Syst. Evol. Microbiol.">
        <title>The Global Catalogue of Microorganisms (GCM) 10K type strain sequencing project: providing services to taxonomists for standard genome sequencing and annotation.</title>
        <authorList>
            <consortium name="The Broad Institute Genomics Platform"/>
            <consortium name="The Broad Institute Genome Sequencing Center for Infectious Disease"/>
            <person name="Wu L."/>
            <person name="Ma J."/>
        </authorList>
    </citation>
    <scope>NUCLEOTIDE SEQUENCE [LARGE SCALE GENOMIC DNA]</scope>
    <source>
        <strain evidence="1 2">JCM 14283</strain>
    </source>
</reference>
<sequence length="90" mass="10107">MAFGWNRAKRFGTVSSVGREPTPEVGDGPERLHLLQRWLDLEAQCDRELANQFHRARHRSESAPPALSPDIEGLLLAAERAKAAYRATKK</sequence>
<evidence type="ECO:0000313" key="2">
    <source>
        <dbReference type="Proteomes" id="UP001501285"/>
    </source>
</evidence>
<protein>
    <submittedName>
        <fullName evidence="1">Uncharacterized protein</fullName>
    </submittedName>
</protein>
<dbReference type="EMBL" id="BAAANB010000021">
    <property type="protein sequence ID" value="GAA2037243.1"/>
    <property type="molecule type" value="Genomic_DNA"/>
</dbReference>
<dbReference type="Proteomes" id="UP001501285">
    <property type="component" value="Unassembled WGS sequence"/>
</dbReference>
<accession>A0ABN2UIN1</accession>
<comment type="caution">
    <text evidence="1">The sequence shown here is derived from an EMBL/GenBank/DDBJ whole genome shotgun (WGS) entry which is preliminary data.</text>
</comment>
<evidence type="ECO:0000313" key="1">
    <source>
        <dbReference type="EMBL" id="GAA2037243.1"/>
    </source>
</evidence>
<organism evidence="1 2">
    <name type="scientific">Terrabacter terrae</name>
    <dbReference type="NCBI Taxonomy" id="318434"/>
    <lineage>
        <taxon>Bacteria</taxon>
        <taxon>Bacillati</taxon>
        <taxon>Actinomycetota</taxon>
        <taxon>Actinomycetes</taxon>
        <taxon>Micrococcales</taxon>
        <taxon>Intrasporangiaceae</taxon>
        <taxon>Terrabacter</taxon>
    </lineage>
</organism>
<keyword evidence="2" id="KW-1185">Reference proteome</keyword>
<gene>
    <name evidence="1" type="ORF">GCM10009740_31220</name>
</gene>
<name>A0ABN2UIN1_9MICO</name>
<proteinExistence type="predicted"/>